<sequence>MNGHRGSEWQAELATVALEEGSKKLSHTHPRLFAELNLTPGHFARLLPVVRDLEDARRLAGHPNVPADVRQLLEARFGRLEP</sequence>
<protein>
    <submittedName>
        <fullName evidence="1">Uncharacterized protein</fullName>
    </submittedName>
</protein>
<accession>A0A841I012</accession>
<evidence type="ECO:0000313" key="1">
    <source>
        <dbReference type="EMBL" id="MBB6097790.1"/>
    </source>
</evidence>
<dbReference type="RefSeq" id="WP_183985591.1">
    <property type="nucleotide sequence ID" value="NZ_JACHHG010000004.1"/>
</dbReference>
<dbReference type="EMBL" id="JACHHG010000004">
    <property type="protein sequence ID" value="MBB6097790.1"/>
    <property type="molecule type" value="Genomic_DNA"/>
</dbReference>
<gene>
    <name evidence="1" type="ORF">HNR42_001213</name>
</gene>
<evidence type="ECO:0000313" key="2">
    <source>
        <dbReference type="Proteomes" id="UP000569951"/>
    </source>
</evidence>
<dbReference type="AlphaFoldDB" id="A0A841I012"/>
<reference evidence="1 2" key="1">
    <citation type="submission" date="2020-08" db="EMBL/GenBank/DDBJ databases">
        <title>Genomic Encyclopedia of Type Strains, Phase IV (KMG-IV): sequencing the most valuable type-strain genomes for metagenomic binning, comparative biology and taxonomic classification.</title>
        <authorList>
            <person name="Goeker M."/>
        </authorList>
    </citation>
    <scope>NUCLEOTIDE SEQUENCE [LARGE SCALE GENOMIC DNA]</scope>
    <source>
        <strain evidence="1 2">DSM 21458</strain>
    </source>
</reference>
<organism evidence="1 2">
    <name type="scientific">Deinobacterium chartae</name>
    <dbReference type="NCBI Taxonomy" id="521158"/>
    <lineage>
        <taxon>Bacteria</taxon>
        <taxon>Thermotogati</taxon>
        <taxon>Deinococcota</taxon>
        <taxon>Deinococci</taxon>
        <taxon>Deinococcales</taxon>
        <taxon>Deinococcaceae</taxon>
        <taxon>Deinobacterium</taxon>
    </lineage>
</organism>
<comment type="caution">
    <text evidence="1">The sequence shown here is derived from an EMBL/GenBank/DDBJ whole genome shotgun (WGS) entry which is preliminary data.</text>
</comment>
<dbReference type="Proteomes" id="UP000569951">
    <property type="component" value="Unassembled WGS sequence"/>
</dbReference>
<proteinExistence type="predicted"/>
<keyword evidence="2" id="KW-1185">Reference proteome</keyword>
<name>A0A841I012_9DEIO</name>